<protein>
    <submittedName>
        <fullName evidence="1">Uncharacterized protein</fullName>
    </submittedName>
</protein>
<dbReference type="RefSeq" id="WP_256605405.1">
    <property type="nucleotide sequence ID" value="NZ_JANIBL010000003.1"/>
</dbReference>
<name>A0ABT1TMX4_9GAMM</name>
<dbReference type="Proteomes" id="UP001524570">
    <property type="component" value="Unassembled WGS sequence"/>
</dbReference>
<evidence type="ECO:0000313" key="2">
    <source>
        <dbReference type="Proteomes" id="UP001524570"/>
    </source>
</evidence>
<organism evidence="1 2">
    <name type="scientific">Methylomonas rosea</name>
    <dbReference type="NCBI Taxonomy" id="2952227"/>
    <lineage>
        <taxon>Bacteria</taxon>
        <taxon>Pseudomonadati</taxon>
        <taxon>Pseudomonadota</taxon>
        <taxon>Gammaproteobacteria</taxon>
        <taxon>Methylococcales</taxon>
        <taxon>Methylococcaceae</taxon>
        <taxon>Methylomonas</taxon>
    </lineage>
</organism>
<evidence type="ECO:0000313" key="1">
    <source>
        <dbReference type="EMBL" id="MCQ8116128.1"/>
    </source>
</evidence>
<accession>A0ABT1TMX4</accession>
<dbReference type="EMBL" id="JANIBL010000003">
    <property type="protein sequence ID" value="MCQ8116128.1"/>
    <property type="molecule type" value="Genomic_DNA"/>
</dbReference>
<sequence>MEFVEVILTDEDQRRRSAEWYGDAHYSDAPAPILHRRIVKQKAIAKSRYSAPVAPVAAEIKLLRLQLIGTTELKKIWAIHADIHRLQILLRKMLRARLFDKSVTMDDFSAAAPLLTETQYAGLIAFDFKNRIFGYEREVWEFASLRDALLSLIQRKHPSHYPTSIAHRRIVGVRGDVKEPDCAFVKLLDREYYPPLSAHEYAELLDDGCGASIAVANTTHFLIACTKQGADNAYSCTEKKQ</sequence>
<gene>
    <name evidence="1" type="ORF">NP589_01745</name>
</gene>
<reference evidence="1 2" key="1">
    <citation type="submission" date="2022-07" db="EMBL/GenBank/DDBJ databases">
        <title>Methylomonas rivi sp. nov., Methylomonas rosea sp. nov., Methylomonas aureus sp. nov. and Methylomonas subterranea sp. nov., four novel methanotrophs isolated from a freshwater creek and the deep terrestrial subsurface.</title>
        <authorList>
            <person name="Abin C."/>
            <person name="Sankaranarayanan K."/>
            <person name="Garner C."/>
            <person name="Sindelar R."/>
            <person name="Kotary K."/>
            <person name="Garner R."/>
            <person name="Barclay S."/>
            <person name="Lawson P."/>
            <person name="Krumholz L."/>
        </authorList>
    </citation>
    <scope>NUCLEOTIDE SEQUENCE [LARGE SCALE GENOMIC DNA]</scope>
    <source>
        <strain evidence="1 2">WSC-7</strain>
    </source>
</reference>
<keyword evidence="2" id="KW-1185">Reference proteome</keyword>
<proteinExistence type="predicted"/>
<comment type="caution">
    <text evidence="1">The sequence shown here is derived from an EMBL/GenBank/DDBJ whole genome shotgun (WGS) entry which is preliminary data.</text>
</comment>